<feature type="signal peptide" evidence="2">
    <location>
        <begin position="1"/>
        <end position="22"/>
    </location>
</feature>
<dbReference type="Proteomes" id="UP000095751">
    <property type="component" value="Unassembled WGS sequence"/>
</dbReference>
<dbReference type="KEGG" id="fcy:FRACYDRAFT_271096"/>
<evidence type="ECO:0000313" key="3">
    <source>
        <dbReference type="EMBL" id="OEU10652.1"/>
    </source>
</evidence>
<evidence type="ECO:0000256" key="2">
    <source>
        <dbReference type="SAM" id="SignalP"/>
    </source>
</evidence>
<sequence length="242" mass="26333">MSRGFLLSSIICLAYIVPSVVGSAVLVPRLSTASCTGHFENLSVTSITCDGSNEGCTYGSQVFVTGQVQTDADLPRPMMVKVSKTFPSFYAMGTNVYNAEIYDLCDGAVASPYDDDAGYVCPSAGLYNFHFEYQNFGNRKKWYSGWHGFNMGMLIHFKHEGGGSDYATCSIDVKVKGSEDDSYVTNASMVSVAMLGLAGLLTGLFVRRRKERLATSQENIDEVRKELSTNFELVQDASSATV</sequence>
<feature type="chain" id="PRO_5009192355" description="MD-2-related lipid-recognition domain-containing protein" evidence="2">
    <location>
        <begin position="23"/>
        <end position="242"/>
    </location>
</feature>
<keyword evidence="1" id="KW-0812">Transmembrane</keyword>
<keyword evidence="4" id="KW-1185">Reference proteome</keyword>
<organism evidence="3 4">
    <name type="scientific">Fragilariopsis cylindrus CCMP1102</name>
    <dbReference type="NCBI Taxonomy" id="635003"/>
    <lineage>
        <taxon>Eukaryota</taxon>
        <taxon>Sar</taxon>
        <taxon>Stramenopiles</taxon>
        <taxon>Ochrophyta</taxon>
        <taxon>Bacillariophyta</taxon>
        <taxon>Bacillariophyceae</taxon>
        <taxon>Bacillariophycidae</taxon>
        <taxon>Bacillariales</taxon>
        <taxon>Bacillariaceae</taxon>
        <taxon>Fragilariopsis</taxon>
    </lineage>
</organism>
<evidence type="ECO:0000256" key="1">
    <source>
        <dbReference type="SAM" id="Phobius"/>
    </source>
</evidence>
<name>A0A1E7EXL1_9STRA</name>
<gene>
    <name evidence="3" type="ORF">FRACYDRAFT_271096</name>
</gene>
<dbReference type="AlphaFoldDB" id="A0A1E7EXL1"/>
<keyword evidence="1" id="KW-1133">Transmembrane helix</keyword>
<proteinExistence type="predicted"/>
<keyword evidence="1" id="KW-0472">Membrane</keyword>
<evidence type="ECO:0008006" key="5">
    <source>
        <dbReference type="Google" id="ProtNLM"/>
    </source>
</evidence>
<evidence type="ECO:0000313" key="4">
    <source>
        <dbReference type="Proteomes" id="UP000095751"/>
    </source>
</evidence>
<keyword evidence="2" id="KW-0732">Signal</keyword>
<accession>A0A1E7EXL1</accession>
<dbReference type="OrthoDB" id="50586at2759"/>
<dbReference type="EMBL" id="KV784371">
    <property type="protein sequence ID" value="OEU10652.1"/>
    <property type="molecule type" value="Genomic_DNA"/>
</dbReference>
<dbReference type="InParanoid" id="A0A1E7EXL1"/>
<reference evidence="3 4" key="1">
    <citation type="submission" date="2016-09" db="EMBL/GenBank/DDBJ databases">
        <title>Extensive genetic diversity and differential bi-allelic expression allows diatom success in the polar Southern Ocean.</title>
        <authorList>
            <consortium name="DOE Joint Genome Institute"/>
            <person name="Mock T."/>
            <person name="Otillar R.P."/>
            <person name="Strauss J."/>
            <person name="Dupont C."/>
            <person name="Frickenhaus S."/>
            <person name="Maumus F."/>
            <person name="Mcmullan M."/>
            <person name="Sanges R."/>
            <person name="Schmutz J."/>
            <person name="Toseland A."/>
            <person name="Valas R."/>
            <person name="Veluchamy A."/>
            <person name="Ward B.J."/>
            <person name="Allen A."/>
            <person name="Barry K."/>
            <person name="Falciatore A."/>
            <person name="Ferrante M."/>
            <person name="Fortunato A.E."/>
            <person name="Gloeckner G."/>
            <person name="Gruber A."/>
            <person name="Hipkin R."/>
            <person name="Janech M."/>
            <person name="Kroth P."/>
            <person name="Leese F."/>
            <person name="Lindquist E."/>
            <person name="Lyon B.R."/>
            <person name="Martin J."/>
            <person name="Mayer C."/>
            <person name="Parker M."/>
            <person name="Quesneville H."/>
            <person name="Raymond J."/>
            <person name="Uhlig C."/>
            <person name="Valentin K.U."/>
            <person name="Worden A.Z."/>
            <person name="Armbrust E.V."/>
            <person name="Bowler C."/>
            <person name="Green B."/>
            <person name="Moulton V."/>
            <person name="Van Oosterhout C."/>
            <person name="Grigoriev I."/>
        </authorList>
    </citation>
    <scope>NUCLEOTIDE SEQUENCE [LARGE SCALE GENOMIC DNA]</scope>
    <source>
        <strain evidence="3 4">CCMP1102</strain>
    </source>
</reference>
<feature type="transmembrane region" description="Helical" evidence="1">
    <location>
        <begin position="183"/>
        <end position="206"/>
    </location>
</feature>
<protein>
    <recommendedName>
        <fullName evidence="5">MD-2-related lipid-recognition domain-containing protein</fullName>
    </recommendedName>
</protein>